<gene>
    <name evidence="2" type="ORF">ERS852470_02248</name>
</gene>
<keyword evidence="2" id="KW-0645">Protease</keyword>
<keyword evidence="1" id="KW-0472">Membrane</keyword>
<dbReference type="Proteomes" id="UP000095558">
    <property type="component" value="Unassembled WGS sequence"/>
</dbReference>
<keyword evidence="1" id="KW-1133">Transmembrane helix</keyword>
<reference evidence="2 3" key="1">
    <citation type="submission" date="2015-09" db="EMBL/GenBank/DDBJ databases">
        <authorList>
            <consortium name="Pathogen Informatics"/>
        </authorList>
    </citation>
    <scope>NUCLEOTIDE SEQUENCE [LARGE SCALE GENOMIC DNA]</scope>
    <source>
        <strain evidence="2 3">2789STDY5834855</strain>
    </source>
</reference>
<name>A0A174ESL8_9CLOT</name>
<feature type="transmembrane region" description="Helical" evidence="1">
    <location>
        <begin position="114"/>
        <end position="137"/>
    </location>
</feature>
<dbReference type="RefSeq" id="WP_055276960.1">
    <property type="nucleotide sequence ID" value="NZ_CYZV01000023.1"/>
</dbReference>
<evidence type="ECO:0000313" key="3">
    <source>
        <dbReference type="Proteomes" id="UP000095558"/>
    </source>
</evidence>
<feature type="transmembrane region" description="Helical" evidence="1">
    <location>
        <begin position="6"/>
        <end position="32"/>
    </location>
</feature>
<sequence length="162" mass="18905">MNFLVYIVLGLILTPIITLIHELGHAIAGLIFTNKDVKIKIGNANLNKKLKLLRLIIEFNGYNSIVNLNYGLTEWNKPNKTYQSIIIYLSGPLFSLLMFILSSYIILICNEYNIIYILFQIFSLLTFIQFIFTIFPIEYKNYAYYKNKSDGYKIIELLNNKK</sequence>
<keyword evidence="1" id="KW-0812">Transmembrane</keyword>
<accession>A0A174ESL8</accession>
<protein>
    <submittedName>
        <fullName evidence="2">Zn-dependent proteases</fullName>
    </submittedName>
</protein>
<feature type="transmembrane region" description="Helical" evidence="1">
    <location>
        <begin position="85"/>
        <end position="108"/>
    </location>
</feature>
<dbReference type="GO" id="GO:0006508">
    <property type="term" value="P:proteolysis"/>
    <property type="evidence" value="ECO:0007669"/>
    <property type="project" value="UniProtKB-KW"/>
</dbReference>
<keyword evidence="2" id="KW-0378">Hydrolase</keyword>
<evidence type="ECO:0000256" key="1">
    <source>
        <dbReference type="SAM" id="Phobius"/>
    </source>
</evidence>
<proteinExistence type="predicted"/>
<organism evidence="2 3">
    <name type="scientific">Clostridium disporicum</name>
    <dbReference type="NCBI Taxonomy" id="84024"/>
    <lineage>
        <taxon>Bacteria</taxon>
        <taxon>Bacillati</taxon>
        <taxon>Bacillota</taxon>
        <taxon>Clostridia</taxon>
        <taxon>Eubacteriales</taxon>
        <taxon>Clostridiaceae</taxon>
        <taxon>Clostridium</taxon>
    </lineage>
</organism>
<dbReference type="EMBL" id="CYZV01000023">
    <property type="protein sequence ID" value="CUO40501.1"/>
    <property type="molecule type" value="Genomic_DNA"/>
</dbReference>
<dbReference type="GO" id="GO:0008233">
    <property type="term" value="F:peptidase activity"/>
    <property type="evidence" value="ECO:0007669"/>
    <property type="project" value="UniProtKB-KW"/>
</dbReference>
<dbReference type="AlphaFoldDB" id="A0A174ESL8"/>
<evidence type="ECO:0000313" key="2">
    <source>
        <dbReference type="EMBL" id="CUO40501.1"/>
    </source>
</evidence>